<organism evidence="1">
    <name type="scientific">freshwater metagenome</name>
    <dbReference type="NCBI Taxonomy" id="449393"/>
    <lineage>
        <taxon>unclassified sequences</taxon>
        <taxon>metagenomes</taxon>
        <taxon>ecological metagenomes</taxon>
    </lineage>
</organism>
<sequence>MARSGEESRTALLDAAEELFSVHGIETASLRDISIAAGQRNNSAAQYHFVDRAGLVAAVFTRRMNDINEHRLQMIADIDAQGVQRDVPALVAALMVPLIEYVTSHEGWYGRFLLRTQFDQFAKLVKNPLPVSVPVIEITHRLSDILTELPSRIRRARIEQMMTHYIGVVADWEWARDQGSTRLSPAELVDDVLATCCGILLAPTQVELNTLISKNSSLKETQ</sequence>
<dbReference type="Gene3D" id="1.10.357.10">
    <property type="entry name" value="Tetracycline Repressor, domain 2"/>
    <property type="match status" value="1"/>
</dbReference>
<accession>A0A6J6L4F2</accession>
<gene>
    <name evidence="1" type="ORF">UFOPK2214_00969</name>
</gene>
<proteinExistence type="predicted"/>
<dbReference type="SUPFAM" id="SSF46689">
    <property type="entry name" value="Homeodomain-like"/>
    <property type="match status" value="1"/>
</dbReference>
<dbReference type="AlphaFoldDB" id="A0A6J6L4F2"/>
<reference evidence="1" key="1">
    <citation type="submission" date="2020-05" db="EMBL/GenBank/DDBJ databases">
        <authorList>
            <person name="Chiriac C."/>
            <person name="Salcher M."/>
            <person name="Ghai R."/>
            <person name="Kavagutti S V."/>
        </authorList>
    </citation>
    <scope>NUCLEOTIDE SEQUENCE</scope>
</reference>
<evidence type="ECO:0000313" key="1">
    <source>
        <dbReference type="EMBL" id="CAB4656880.1"/>
    </source>
</evidence>
<protein>
    <submittedName>
        <fullName evidence="1">Unannotated protein</fullName>
    </submittedName>
</protein>
<name>A0A6J6L4F2_9ZZZZ</name>
<dbReference type="InterPro" id="IPR009057">
    <property type="entry name" value="Homeodomain-like_sf"/>
</dbReference>
<dbReference type="EMBL" id="CAEZWJ010000027">
    <property type="protein sequence ID" value="CAB4656880.1"/>
    <property type="molecule type" value="Genomic_DNA"/>
</dbReference>